<evidence type="ECO:0000256" key="1">
    <source>
        <dbReference type="ARBA" id="ARBA00004123"/>
    </source>
</evidence>
<evidence type="ECO:0000313" key="6">
    <source>
        <dbReference type="Proteomes" id="UP000799324"/>
    </source>
</evidence>
<dbReference type="Proteomes" id="UP000799324">
    <property type="component" value="Unassembled WGS sequence"/>
</dbReference>
<name>A0A6A6THC0_9PLEO</name>
<evidence type="ECO:0000256" key="3">
    <source>
        <dbReference type="SAM" id="MobiDB-lite"/>
    </source>
</evidence>
<dbReference type="EMBL" id="MU004316">
    <property type="protein sequence ID" value="KAF2658318.1"/>
    <property type="molecule type" value="Genomic_DNA"/>
</dbReference>
<dbReference type="OrthoDB" id="435881at2759"/>
<dbReference type="SMART" id="SM00906">
    <property type="entry name" value="Fungal_trans"/>
    <property type="match status" value="1"/>
</dbReference>
<protein>
    <recommendedName>
        <fullName evidence="4">Xylanolytic transcriptional activator regulatory domain-containing protein</fullName>
    </recommendedName>
</protein>
<organism evidence="5 6">
    <name type="scientific">Lophiostoma macrostomum CBS 122681</name>
    <dbReference type="NCBI Taxonomy" id="1314788"/>
    <lineage>
        <taxon>Eukaryota</taxon>
        <taxon>Fungi</taxon>
        <taxon>Dikarya</taxon>
        <taxon>Ascomycota</taxon>
        <taxon>Pezizomycotina</taxon>
        <taxon>Dothideomycetes</taxon>
        <taxon>Pleosporomycetidae</taxon>
        <taxon>Pleosporales</taxon>
        <taxon>Lophiostomataceae</taxon>
        <taxon>Lophiostoma</taxon>
    </lineage>
</organism>
<evidence type="ECO:0000259" key="4">
    <source>
        <dbReference type="SMART" id="SM00906"/>
    </source>
</evidence>
<evidence type="ECO:0000256" key="2">
    <source>
        <dbReference type="ARBA" id="ARBA00023242"/>
    </source>
</evidence>
<keyword evidence="2" id="KW-0539">Nucleus</keyword>
<evidence type="ECO:0000313" key="5">
    <source>
        <dbReference type="EMBL" id="KAF2658318.1"/>
    </source>
</evidence>
<sequence>MLRGKSSRSHGPTNVQEAGGYYAASGFEQPQPSLYAHQALTSTRNQTHAYSSSSTSIQDPSFLGLLYTVYYAAAVSIMDSPHPPALGENVSAFDLVASFRHEVATRVLSLNENTSRYESISIIQAILLALMAEPKAFELHFKWLHLGAAIRTAQGLGLHRDGSQFDLRPVDIEVRRRVWAQLCVLDVRYAEQLGREPTITSYSYDTALPLSIDDTDLTEIQEQHAAAGHGRPSRFKAHQEIEQAQARHSPFSPMTLLMVEAEFARLFAHLLTVPYRARDSIFNTGVTTSQSSRKSHGSSERASRDQAVEKIEYRLQTFYGLNHRESTNPMQLFVFEIVDFHLARARFVVNMLDWKENYSLMSPIRRQSETMLLFNEAIAISSRCLQFIQQFSSSPYGWFTKRIRDVHSSAFVSLILASGYQVNTELANNAWTVLDQLFPIDTRTGTLLQKGLSKTFFGKVLCKARLRRDIFRGQAMQTAAGAAHHPYSAAMTVHTTTPLPTTVGANVSFPTSGNLFEDFDALMQDPLWSPGLASMENPYGPWEQPWNP</sequence>
<feature type="domain" description="Xylanolytic transcriptional activator regulatory" evidence="4">
    <location>
        <begin position="142"/>
        <end position="215"/>
    </location>
</feature>
<dbReference type="AlphaFoldDB" id="A0A6A6THC0"/>
<keyword evidence="6" id="KW-1185">Reference proteome</keyword>
<accession>A0A6A6THC0</accession>
<dbReference type="GO" id="GO:0003677">
    <property type="term" value="F:DNA binding"/>
    <property type="evidence" value="ECO:0007669"/>
    <property type="project" value="InterPro"/>
</dbReference>
<dbReference type="PANTHER" id="PTHR31001:SF40">
    <property type="entry name" value="ZN(II)2CYS6 TRANSCRIPTION FACTOR (EUROFUNG)"/>
    <property type="match status" value="1"/>
</dbReference>
<dbReference type="CDD" id="cd12148">
    <property type="entry name" value="fungal_TF_MHR"/>
    <property type="match status" value="1"/>
</dbReference>
<comment type="subcellular location">
    <subcellularLocation>
        <location evidence="1">Nucleus</location>
    </subcellularLocation>
</comment>
<gene>
    <name evidence="5" type="ORF">K491DRAFT_276236</name>
</gene>
<proteinExistence type="predicted"/>
<dbReference type="Pfam" id="PF04082">
    <property type="entry name" value="Fungal_trans"/>
    <property type="match status" value="1"/>
</dbReference>
<dbReference type="GO" id="GO:0005634">
    <property type="term" value="C:nucleus"/>
    <property type="evidence" value="ECO:0007669"/>
    <property type="project" value="UniProtKB-SubCell"/>
</dbReference>
<feature type="region of interest" description="Disordered" evidence="3">
    <location>
        <begin position="286"/>
        <end position="305"/>
    </location>
</feature>
<dbReference type="InterPro" id="IPR050613">
    <property type="entry name" value="Sec_Metabolite_Reg"/>
</dbReference>
<reference evidence="5" key="1">
    <citation type="journal article" date="2020" name="Stud. Mycol.">
        <title>101 Dothideomycetes genomes: a test case for predicting lifestyles and emergence of pathogens.</title>
        <authorList>
            <person name="Haridas S."/>
            <person name="Albert R."/>
            <person name="Binder M."/>
            <person name="Bloem J."/>
            <person name="Labutti K."/>
            <person name="Salamov A."/>
            <person name="Andreopoulos B."/>
            <person name="Baker S."/>
            <person name="Barry K."/>
            <person name="Bills G."/>
            <person name="Bluhm B."/>
            <person name="Cannon C."/>
            <person name="Castanera R."/>
            <person name="Culley D."/>
            <person name="Daum C."/>
            <person name="Ezra D."/>
            <person name="Gonzalez J."/>
            <person name="Henrissat B."/>
            <person name="Kuo A."/>
            <person name="Liang C."/>
            <person name="Lipzen A."/>
            <person name="Lutzoni F."/>
            <person name="Magnuson J."/>
            <person name="Mondo S."/>
            <person name="Nolan M."/>
            <person name="Ohm R."/>
            <person name="Pangilinan J."/>
            <person name="Park H.-J."/>
            <person name="Ramirez L."/>
            <person name="Alfaro M."/>
            <person name="Sun H."/>
            <person name="Tritt A."/>
            <person name="Yoshinaga Y."/>
            <person name="Zwiers L.-H."/>
            <person name="Turgeon B."/>
            <person name="Goodwin S."/>
            <person name="Spatafora J."/>
            <person name="Crous P."/>
            <person name="Grigoriev I."/>
        </authorList>
    </citation>
    <scope>NUCLEOTIDE SEQUENCE</scope>
    <source>
        <strain evidence="5">CBS 122681</strain>
    </source>
</reference>
<dbReference type="InterPro" id="IPR007219">
    <property type="entry name" value="XnlR_reg_dom"/>
</dbReference>
<dbReference type="GO" id="GO:0006351">
    <property type="term" value="P:DNA-templated transcription"/>
    <property type="evidence" value="ECO:0007669"/>
    <property type="project" value="InterPro"/>
</dbReference>
<dbReference type="GO" id="GO:0008270">
    <property type="term" value="F:zinc ion binding"/>
    <property type="evidence" value="ECO:0007669"/>
    <property type="project" value="InterPro"/>
</dbReference>
<dbReference type="PANTHER" id="PTHR31001">
    <property type="entry name" value="UNCHARACTERIZED TRANSCRIPTIONAL REGULATORY PROTEIN"/>
    <property type="match status" value="1"/>
</dbReference>